<organism evidence="2 3">
    <name type="scientific">Paenibacillus agilis</name>
    <dbReference type="NCBI Taxonomy" id="3020863"/>
    <lineage>
        <taxon>Bacteria</taxon>
        <taxon>Bacillati</taxon>
        <taxon>Bacillota</taxon>
        <taxon>Bacilli</taxon>
        <taxon>Bacillales</taxon>
        <taxon>Paenibacillaceae</taxon>
        <taxon>Paenibacillus</taxon>
    </lineage>
</organism>
<comment type="caution">
    <text evidence="2">The sequence shown here is derived from an EMBL/GenBank/DDBJ whole genome shotgun (WGS) entry which is preliminary data.</text>
</comment>
<dbReference type="EMBL" id="VNJK01000006">
    <property type="protein sequence ID" value="TVX86010.1"/>
    <property type="molecule type" value="Genomic_DNA"/>
</dbReference>
<gene>
    <name evidence="2" type="ORF">FPZ44_23990</name>
</gene>
<feature type="domain" description="Toprim" evidence="1">
    <location>
        <begin position="254"/>
        <end position="307"/>
    </location>
</feature>
<dbReference type="RefSeq" id="WP_144994761.1">
    <property type="nucleotide sequence ID" value="NZ_VNJK01000006.1"/>
</dbReference>
<dbReference type="Proteomes" id="UP000318102">
    <property type="component" value="Unassembled WGS sequence"/>
</dbReference>
<evidence type="ECO:0000259" key="1">
    <source>
        <dbReference type="Pfam" id="PF13662"/>
    </source>
</evidence>
<dbReference type="SUPFAM" id="SSF56731">
    <property type="entry name" value="DNA primase core"/>
    <property type="match status" value="1"/>
</dbReference>
<accession>A0A559IER8</accession>
<evidence type="ECO:0000313" key="2">
    <source>
        <dbReference type="EMBL" id="TVX86010.1"/>
    </source>
</evidence>
<dbReference type="GO" id="GO:0006269">
    <property type="term" value="P:DNA replication, synthesis of primer"/>
    <property type="evidence" value="ECO:0007669"/>
    <property type="project" value="TreeGrafter"/>
</dbReference>
<evidence type="ECO:0000313" key="3">
    <source>
        <dbReference type="Proteomes" id="UP000318102"/>
    </source>
</evidence>
<name>A0A559IER8_9BACL</name>
<dbReference type="InterPro" id="IPR006171">
    <property type="entry name" value="TOPRIM_dom"/>
</dbReference>
<dbReference type="PANTHER" id="PTHR30313:SF2">
    <property type="entry name" value="DNA PRIMASE"/>
    <property type="match status" value="1"/>
</dbReference>
<dbReference type="Pfam" id="PF13662">
    <property type="entry name" value="Toprim_4"/>
    <property type="match status" value="1"/>
</dbReference>
<dbReference type="AlphaFoldDB" id="A0A559IER8"/>
<dbReference type="GO" id="GO:0005737">
    <property type="term" value="C:cytoplasm"/>
    <property type="evidence" value="ECO:0007669"/>
    <property type="project" value="TreeGrafter"/>
</dbReference>
<protein>
    <submittedName>
        <fullName evidence="2">Toprim domain-containing protein</fullName>
    </submittedName>
</protein>
<keyword evidence="3" id="KW-1185">Reference proteome</keyword>
<reference evidence="2 3" key="1">
    <citation type="submission" date="2019-07" db="EMBL/GenBank/DDBJ databases">
        <authorList>
            <person name="Kim J."/>
        </authorList>
    </citation>
    <scope>NUCLEOTIDE SEQUENCE [LARGE SCALE GENOMIC DNA]</scope>
    <source>
        <strain evidence="2 3">N4</strain>
    </source>
</reference>
<dbReference type="OrthoDB" id="2327166at2"/>
<proteinExistence type="predicted"/>
<dbReference type="CDD" id="cd03364">
    <property type="entry name" value="TOPRIM_DnaG_primases"/>
    <property type="match status" value="1"/>
</dbReference>
<dbReference type="InterPro" id="IPR034151">
    <property type="entry name" value="TOPRIM_DnaG_bac"/>
</dbReference>
<sequence>MNINDLPIIKERIYEEGLVEPILEALECEYITPVGTRWEAQLPERFHSNNRRSVQVYLSESLPSKVRSKQISGDIYMLVGYILYEVETFDELKDVLHQVKAWICNLLGWHEYLEMRDDFEEVIEKKDYLSFLRPTQKARKKRKRMQTMRDKENQVLDKDSVFSWYRAIPHEHFIEDGISVRTQRIFEVMFDETTMRVVFPVHNSQGELVSIKGRYVGEDEWVLDEIKYLYLYSYDKSIELFNYHRALQYIKETGEVIVFESEKSCMKAFQYGFKNCVAICGSELSPVQAHMLIMLGVDITFAFDNDMDDEHVRKQAKQIRTRKCFWIKDTIGLLGEKDAPVDKGKVTWENLINECRSVL</sequence>
<dbReference type="Gene3D" id="3.40.1360.10">
    <property type="match status" value="1"/>
</dbReference>
<dbReference type="PANTHER" id="PTHR30313">
    <property type="entry name" value="DNA PRIMASE"/>
    <property type="match status" value="1"/>
</dbReference>
<dbReference type="InterPro" id="IPR050219">
    <property type="entry name" value="DnaG_primase"/>
</dbReference>